<protein>
    <submittedName>
        <fullName evidence="2">MSHA biogenesis protein MshJ</fullName>
    </submittedName>
</protein>
<organism evidence="2 3">
    <name type="scientific">Vibrio owensii CAIM 1854 = LMG 25443</name>
    <dbReference type="NCBI Taxonomy" id="1229493"/>
    <lineage>
        <taxon>Bacteria</taxon>
        <taxon>Pseudomonadati</taxon>
        <taxon>Pseudomonadota</taxon>
        <taxon>Gammaproteobacteria</taxon>
        <taxon>Vibrionales</taxon>
        <taxon>Vibrionaceae</taxon>
        <taxon>Vibrio</taxon>
    </lineage>
</organism>
<dbReference type="GO" id="GO:0015627">
    <property type="term" value="C:type II protein secretion system complex"/>
    <property type="evidence" value="ECO:0007669"/>
    <property type="project" value="InterPro"/>
</dbReference>
<dbReference type="InterPro" id="IPR007690">
    <property type="entry name" value="T2SS_GspM"/>
</dbReference>
<reference evidence="2 3" key="1">
    <citation type="submission" date="2014-07" db="EMBL/GenBank/DDBJ databases">
        <title>Unique and conserved regions in Vibrio harveyi and related species in comparison with the shrimp pathogen Vibrio harveyi CAIM 1792.</title>
        <authorList>
            <person name="Espinoza-Valles I."/>
            <person name="Vora G."/>
            <person name="Leekitcharoenphon P."/>
            <person name="Ussery D."/>
            <person name="Hoj L."/>
            <person name="Gomez-Gil B."/>
        </authorList>
    </citation>
    <scope>NUCLEOTIDE SEQUENCE [LARGE SCALE GENOMIC DNA]</scope>
    <source>
        <strain evidence="3">CAIM 1854 / LMG 25443</strain>
    </source>
</reference>
<dbReference type="RefSeq" id="WP_009707663.1">
    <property type="nucleotide sequence ID" value="NZ_BAOH01000033.1"/>
</dbReference>
<dbReference type="InterPro" id="IPR014717">
    <property type="entry name" value="Transl_elong_EF1B/ribsomal_bS6"/>
</dbReference>
<keyword evidence="1" id="KW-0472">Membrane</keyword>
<name>A0A0C1Z548_9VIBR</name>
<evidence type="ECO:0000313" key="3">
    <source>
        <dbReference type="Proteomes" id="UP000031586"/>
    </source>
</evidence>
<keyword evidence="1" id="KW-1133">Transmembrane helix</keyword>
<dbReference type="PATRIC" id="fig|1229493.5.peg.2200"/>
<keyword evidence="1" id="KW-0812">Transmembrane</keyword>
<comment type="caution">
    <text evidence="2">The sequence shown here is derived from an EMBL/GenBank/DDBJ whole genome shotgun (WGS) entry which is preliminary data.</text>
</comment>
<proteinExistence type="predicted"/>
<dbReference type="AlphaFoldDB" id="A0A0C1Z548"/>
<accession>A0A0C1Z548</accession>
<dbReference type="Pfam" id="PF04612">
    <property type="entry name" value="T2SSM"/>
    <property type="match status" value="1"/>
</dbReference>
<gene>
    <name evidence="2" type="ORF">H735_15270</name>
</gene>
<sequence>MNEFWSSLEERFDEMSAREKVLIALCGLVTVVMLLFTLVLEPKLNEVTSNDKQLRNLKQTNQQTEIEILRIQAQLKKDPNAEIDQAISQLLTESQHLSMQLSEIIEHLITPSQMASLLESVLEQQSGIHLLSLQTLPAEPITEDKEASQYSGYYVHPVRMELTGDYFAIANYLTKLESLPASYYWRSFSYKVEDYPKAKLVLEVYTLGSREEFIGG</sequence>
<dbReference type="Gene3D" id="3.30.70.60">
    <property type="match status" value="1"/>
</dbReference>
<evidence type="ECO:0000313" key="2">
    <source>
        <dbReference type="EMBL" id="KIF52170.1"/>
    </source>
</evidence>
<evidence type="ECO:0000256" key="1">
    <source>
        <dbReference type="SAM" id="Phobius"/>
    </source>
</evidence>
<feature type="transmembrane region" description="Helical" evidence="1">
    <location>
        <begin position="21"/>
        <end position="40"/>
    </location>
</feature>
<dbReference type="Proteomes" id="UP000031586">
    <property type="component" value="Unassembled WGS sequence"/>
</dbReference>
<dbReference type="GeneID" id="47100174"/>
<dbReference type="EMBL" id="JPRD01000024">
    <property type="protein sequence ID" value="KIF52170.1"/>
    <property type="molecule type" value="Genomic_DNA"/>
</dbReference>
<dbReference type="GO" id="GO:0015628">
    <property type="term" value="P:protein secretion by the type II secretion system"/>
    <property type="evidence" value="ECO:0007669"/>
    <property type="project" value="InterPro"/>
</dbReference>